<dbReference type="GO" id="GO:0016567">
    <property type="term" value="P:protein ubiquitination"/>
    <property type="evidence" value="ECO:0007669"/>
    <property type="project" value="TreeGrafter"/>
</dbReference>
<dbReference type="InterPro" id="IPR013083">
    <property type="entry name" value="Znf_RING/FYVE/PHD"/>
</dbReference>
<comment type="catalytic activity">
    <reaction evidence="1">
        <text>S-ubiquitinyl-[E2 ubiquitin-conjugating enzyme]-L-cysteine + [acceptor protein]-L-lysine = [E2 ubiquitin-conjugating enzyme]-L-cysteine + N(6)-ubiquitinyl-[acceptor protein]-L-lysine.</text>
        <dbReference type="EC" id="2.3.2.27"/>
    </reaction>
</comment>
<protein>
    <recommendedName>
        <fullName evidence="2">RING-type E3 ubiquitin transferase</fullName>
        <ecNumber evidence="2">2.3.2.27</ecNumber>
    </recommendedName>
</protein>
<keyword evidence="5" id="KW-0862">Zinc</keyword>
<dbReference type="InterPro" id="IPR001841">
    <property type="entry name" value="Znf_RING"/>
</dbReference>
<evidence type="ECO:0000256" key="5">
    <source>
        <dbReference type="ARBA" id="ARBA00022833"/>
    </source>
</evidence>
<reference evidence="8 9" key="1">
    <citation type="journal article" date="2018" name="Proc. Natl. Acad. Sci. U.S.A.">
        <title>Draft genome sequence of Camellia sinensis var. sinensis provides insights into the evolution of the tea genome and tea quality.</title>
        <authorList>
            <person name="Wei C."/>
            <person name="Yang H."/>
            <person name="Wang S."/>
            <person name="Zhao J."/>
            <person name="Liu C."/>
            <person name="Gao L."/>
            <person name="Xia E."/>
            <person name="Lu Y."/>
            <person name="Tai Y."/>
            <person name="She G."/>
            <person name="Sun J."/>
            <person name="Cao H."/>
            <person name="Tong W."/>
            <person name="Gao Q."/>
            <person name="Li Y."/>
            <person name="Deng W."/>
            <person name="Jiang X."/>
            <person name="Wang W."/>
            <person name="Chen Q."/>
            <person name="Zhang S."/>
            <person name="Li H."/>
            <person name="Wu J."/>
            <person name="Wang P."/>
            <person name="Li P."/>
            <person name="Shi C."/>
            <person name="Zheng F."/>
            <person name="Jian J."/>
            <person name="Huang B."/>
            <person name="Shan D."/>
            <person name="Shi M."/>
            <person name="Fang C."/>
            <person name="Yue Y."/>
            <person name="Li F."/>
            <person name="Li D."/>
            <person name="Wei S."/>
            <person name="Han B."/>
            <person name="Jiang C."/>
            <person name="Yin Y."/>
            <person name="Xia T."/>
            <person name="Zhang Z."/>
            <person name="Bennetzen J.L."/>
            <person name="Zhao S."/>
            <person name="Wan X."/>
        </authorList>
    </citation>
    <scope>NUCLEOTIDE SEQUENCE [LARGE SCALE GENOMIC DNA]</scope>
    <source>
        <strain evidence="9">cv. Shuchazao</strain>
        <tissue evidence="8">Leaf</tissue>
    </source>
</reference>
<gene>
    <name evidence="8" type="ORF">TEA_021025</name>
</gene>
<evidence type="ECO:0000313" key="8">
    <source>
        <dbReference type="EMBL" id="THG06187.1"/>
    </source>
</evidence>
<dbReference type="CDD" id="cd16454">
    <property type="entry name" value="RING-H2_PA-TM-RING"/>
    <property type="match status" value="1"/>
</dbReference>
<dbReference type="PANTHER" id="PTHR15710:SF243">
    <property type="entry name" value="E3 UBIQUITIN-PROTEIN LIGASE PRAJA-2 ISOFORM X1"/>
    <property type="match status" value="1"/>
</dbReference>
<proteinExistence type="predicted"/>
<dbReference type="AlphaFoldDB" id="A0A4V3WLU9"/>
<dbReference type="PROSITE" id="PS50089">
    <property type="entry name" value="ZF_RING_2"/>
    <property type="match status" value="1"/>
</dbReference>
<dbReference type="SUPFAM" id="SSF57850">
    <property type="entry name" value="RING/U-box"/>
    <property type="match status" value="1"/>
</dbReference>
<comment type="caution">
    <text evidence="8">The sequence shown here is derived from an EMBL/GenBank/DDBJ whole genome shotgun (WGS) entry which is preliminary data.</text>
</comment>
<organism evidence="8 9">
    <name type="scientific">Camellia sinensis var. sinensis</name>
    <name type="common">China tea</name>
    <dbReference type="NCBI Taxonomy" id="542762"/>
    <lineage>
        <taxon>Eukaryota</taxon>
        <taxon>Viridiplantae</taxon>
        <taxon>Streptophyta</taxon>
        <taxon>Embryophyta</taxon>
        <taxon>Tracheophyta</taxon>
        <taxon>Spermatophyta</taxon>
        <taxon>Magnoliopsida</taxon>
        <taxon>eudicotyledons</taxon>
        <taxon>Gunneridae</taxon>
        <taxon>Pentapetalae</taxon>
        <taxon>asterids</taxon>
        <taxon>Ericales</taxon>
        <taxon>Theaceae</taxon>
        <taxon>Camellia</taxon>
    </lineage>
</organism>
<evidence type="ECO:0000256" key="4">
    <source>
        <dbReference type="ARBA" id="ARBA00022771"/>
    </source>
</evidence>
<accession>A0A4V3WLU9</accession>
<keyword evidence="4 6" id="KW-0863">Zinc-finger</keyword>
<dbReference type="SMR" id="A0A4V3WLU9"/>
<evidence type="ECO:0000256" key="3">
    <source>
        <dbReference type="ARBA" id="ARBA00022723"/>
    </source>
</evidence>
<evidence type="ECO:0000259" key="7">
    <source>
        <dbReference type="PROSITE" id="PS50089"/>
    </source>
</evidence>
<dbReference type="GO" id="GO:0008270">
    <property type="term" value="F:zinc ion binding"/>
    <property type="evidence" value="ECO:0007669"/>
    <property type="project" value="UniProtKB-KW"/>
</dbReference>
<evidence type="ECO:0000256" key="2">
    <source>
        <dbReference type="ARBA" id="ARBA00012483"/>
    </source>
</evidence>
<keyword evidence="9" id="KW-1185">Reference proteome</keyword>
<dbReference type="Proteomes" id="UP000306102">
    <property type="component" value="Unassembled WGS sequence"/>
</dbReference>
<evidence type="ECO:0000256" key="1">
    <source>
        <dbReference type="ARBA" id="ARBA00000900"/>
    </source>
</evidence>
<dbReference type="GO" id="GO:0061630">
    <property type="term" value="F:ubiquitin protein ligase activity"/>
    <property type="evidence" value="ECO:0007669"/>
    <property type="project" value="UniProtKB-EC"/>
</dbReference>
<dbReference type="GO" id="GO:0005737">
    <property type="term" value="C:cytoplasm"/>
    <property type="evidence" value="ECO:0007669"/>
    <property type="project" value="TreeGrafter"/>
</dbReference>
<dbReference type="SMART" id="SM00184">
    <property type="entry name" value="RING"/>
    <property type="match status" value="1"/>
</dbReference>
<dbReference type="Pfam" id="PF13639">
    <property type="entry name" value="zf-RING_2"/>
    <property type="match status" value="1"/>
</dbReference>
<dbReference type="PANTHER" id="PTHR15710">
    <property type="entry name" value="E3 UBIQUITIN-PROTEIN LIGASE PRAJA"/>
    <property type="match status" value="1"/>
</dbReference>
<dbReference type="Gene3D" id="3.30.40.10">
    <property type="entry name" value="Zinc/RING finger domain, C3HC4 (zinc finger)"/>
    <property type="match status" value="1"/>
</dbReference>
<feature type="domain" description="RING-type" evidence="7">
    <location>
        <begin position="186"/>
        <end position="227"/>
    </location>
</feature>
<keyword evidence="3" id="KW-0479">Metal-binding</keyword>
<dbReference type="EMBL" id="SDRB02010480">
    <property type="protein sequence ID" value="THG06187.1"/>
    <property type="molecule type" value="Genomic_DNA"/>
</dbReference>
<name>A0A4V3WLU9_CAMSN</name>
<evidence type="ECO:0000256" key="6">
    <source>
        <dbReference type="PROSITE-ProRule" id="PRU00175"/>
    </source>
</evidence>
<dbReference type="EC" id="2.3.2.27" evidence="2"/>
<evidence type="ECO:0000313" key="9">
    <source>
        <dbReference type="Proteomes" id="UP000306102"/>
    </source>
</evidence>
<sequence>MPWKCFTPFNHSCNAHADNSIIPNNLVVPSDDRSYFYIKIVAEFSTPSVEDEDGLPTNNPERIEHVRPFFVPYDQLIQNEASWYTISNMLSSVHIPLDTQPNMLHRISRCAHVMARTADSMGRKVLPMIVKIYLENCVYYNEEDEVDVFSQDSMEEMLSRQVPASKASMEDLEPVRAEGSGSTKQCVICQEELPIGCDAKQMPCAHVFHGKCIVRWLEVSNLCPLCRFQLPN</sequence>